<accession>A0AB39BD87</accession>
<dbReference type="EMBL" id="CP162511">
    <property type="protein sequence ID" value="XDI04153.1"/>
    <property type="molecule type" value="Genomic_DNA"/>
</dbReference>
<dbReference type="InterPro" id="IPR000524">
    <property type="entry name" value="Tscrpt_reg_HTH_GntR"/>
</dbReference>
<dbReference type="SUPFAM" id="SSF48008">
    <property type="entry name" value="GntR ligand-binding domain-like"/>
    <property type="match status" value="1"/>
</dbReference>
<dbReference type="SMART" id="SM00895">
    <property type="entry name" value="FCD"/>
    <property type="match status" value="1"/>
</dbReference>
<evidence type="ECO:0000256" key="2">
    <source>
        <dbReference type="ARBA" id="ARBA00023125"/>
    </source>
</evidence>
<feature type="region of interest" description="Disordered" evidence="4">
    <location>
        <begin position="135"/>
        <end position="158"/>
    </location>
</feature>
<evidence type="ECO:0000256" key="3">
    <source>
        <dbReference type="ARBA" id="ARBA00023163"/>
    </source>
</evidence>
<dbReference type="Gene3D" id="1.10.10.10">
    <property type="entry name" value="Winged helix-like DNA-binding domain superfamily/Winged helix DNA-binding domain"/>
    <property type="match status" value="1"/>
</dbReference>
<keyword evidence="2" id="KW-0238">DNA-binding</keyword>
<dbReference type="Pfam" id="PF07729">
    <property type="entry name" value="FCD"/>
    <property type="match status" value="1"/>
</dbReference>
<evidence type="ECO:0000313" key="6">
    <source>
        <dbReference type="EMBL" id="XDI04153.1"/>
    </source>
</evidence>
<gene>
    <name evidence="6" type="ORF">ABFY20_12435</name>
</gene>
<keyword evidence="3" id="KW-0804">Transcription</keyword>
<dbReference type="InterPro" id="IPR036388">
    <property type="entry name" value="WH-like_DNA-bd_sf"/>
</dbReference>
<name>A0AB39BD87_9MICO</name>
<protein>
    <submittedName>
        <fullName evidence="6">GntR family transcriptional regulator</fullName>
    </submittedName>
</protein>
<dbReference type="Pfam" id="PF00392">
    <property type="entry name" value="GntR"/>
    <property type="match status" value="1"/>
</dbReference>
<dbReference type="InterPro" id="IPR036390">
    <property type="entry name" value="WH_DNA-bd_sf"/>
</dbReference>
<evidence type="ECO:0000256" key="4">
    <source>
        <dbReference type="SAM" id="MobiDB-lite"/>
    </source>
</evidence>
<reference evidence="6" key="1">
    <citation type="submission" date="2024-05" db="EMBL/GenBank/DDBJ databases">
        <title>Herbiconiux sp. A18JL235.</title>
        <authorList>
            <person name="Zhang G."/>
        </authorList>
    </citation>
    <scope>NUCLEOTIDE SEQUENCE</scope>
    <source>
        <strain evidence="6">A18JL235</strain>
    </source>
</reference>
<dbReference type="PANTHER" id="PTHR43537">
    <property type="entry name" value="TRANSCRIPTIONAL REGULATOR, GNTR FAMILY"/>
    <property type="match status" value="1"/>
</dbReference>
<evidence type="ECO:0000256" key="1">
    <source>
        <dbReference type="ARBA" id="ARBA00023015"/>
    </source>
</evidence>
<dbReference type="Gene3D" id="1.20.120.530">
    <property type="entry name" value="GntR ligand-binding domain-like"/>
    <property type="match status" value="1"/>
</dbReference>
<dbReference type="GO" id="GO:0003677">
    <property type="term" value="F:DNA binding"/>
    <property type="evidence" value="ECO:0007669"/>
    <property type="project" value="UniProtKB-KW"/>
</dbReference>
<dbReference type="PANTHER" id="PTHR43537:SF24">
    <property type="entry name" value="GLUCONATE OPERON TRANSCRIPTIONAL REPRESSOR"/>
    <property type="match status" value="1"/>
</dbReference>
<organism evidence="6">
    <name type="scientific">Herbiconiux sp. A18JL235</name>
    <dbReference type="NCBI Taxonomy" id="3152363"/>
    <lineage>
        <taxon>Bacteria</taxon>
        <taxon>Bacillati</taxon>
        <taxon>Actinomycetota</taxon>
        <taxon>Actinomycetes</taxon>
        <taxon>Micrococcales</taxon>
        <taxon>Microbacteriaceae</taxon>
        <taxon>Herbiconiux</taxon>
    </lineage>
</organism>
<dbReference type="PROSITE" id="PS50949">
    <property type="entry name" value="HTH_GNTR"/>
    <property type="match status" value="1"/>
</dbReference>
<dbReference type="InterPro" id="IPR008920">
    <property type="entry name" value="TF_FadR/GntR_C"/>
</dbReference>
<evidence type="ECO:0000259" key="5">
    <source>
        <dbReference type="PROSITE" id="PS50949"/>
    </source>
</evidence>
<dbReference type="SUPFAM" id="SSF46785">
    <property type="entry name" value="Winged helix' DNA-binding domain"/>
    <property type="match status" value="1"/>
</dbReference>
<proteinExistence type="predicted"/>
<dbReference type="InterPro" id="IPR011711">
    <property type="entry name" value="GntR_C"/>
</dbReference>
<dbReference type="AlphaFoldDB" id="A0AB39BD87"/>
<keyword evidence="1" id="KW-0805">Transcription regulation</keyword>
<dbReference type="RefSeq" id="WP_368496564.1">
    <property type="nucleotide sequence ID" value="NZ_CP162511.1"/>
</dbReference>
<sequence length="270" mass="27802">MTSTEANPPPVVRELRTVSAVDAVGDDLRRRMFAGELVGGELLKEAVVAAEYGVSRSTAKAAIEKLTAEGLLERSANRSARVPRLTAADVHDIYRTRLRLESSALRELAAARRAPREAAEANARVRAAGAAVGGAGVAGTAGEPGSAGRAPSVDGEGASGAVVGGARAVGTAGGPGSAIASVEPDMRFHAALVEAIGSERLERMYGSLVGEARLCMVQVQGRSLLAVDRIADEHDEILRRLAAGDADGAVEVLTVHLTRASERLEAALDA</sequence>
<dbReference type="SMART" id="SM00345">
    <property type="entry name" value="HTH_GNTR"/>
    <property type="match status" value="1"/>
</dbReference>
<dbReference type="PRINTS" id="PR00035">
    <property type="entry name" value="HTHGNTR"/>
</dbReference>
<feature type="domain" description="HTH gntR-type" evidence="5">
    <location>
        <begin position="18"/>
        <end position="85"/>
    </location>
</feature>
<dbReference type="GO" id="GO:0003700">
    <property type="term" value="F:DNA-binding transcription factor activity"/>
    <property type="evidence" value="ECO:0007669"/>
    <property type="project" value="InterPro"/>
</dbReference>